<dbReference type="AlphaFoldDB" id="A0A1F7VA30"/>
<keyword evidence="1" id="KW-0472">Membrane</keyword>
<name>A0A1F7VA30_9BACT</name>
<accession>A0A1F7VA30</accession>
<sequence length="129" mass="14546">MTLKQYLILMILGTLLCWGAWALVLIYLDPVSAGWLGFGFFYGSLYIAGVGSFALVGTGLRMMFVKQGVIFRQVAIAFRQAFFFSFIVVAALFLQSKEIFTWWSMLLLVAAVTLIEFAIVSLKRREPEL</sequence>
<feature type="transmembrane region" description="Helical" evidence="1">
    <location>
        <begin position="40"/>
        <end position="64"/>
    </location>
</feature>
<dbReference type="Proteomes" id="UP000178723">
    <property type="component" value="Unassembled WGS sequence"/>
</dbReference>
<protein>
    <submittedName>
        <fullName evidence="2">Uncharacterized protein</fullName>
    </submittedName>
</protein>
<keyword evidence="1" id="KW-1133">Transmembrane helix</keyword>
<gene>
    <name evidence="2" type="ORF">A3I40_01675</name>
</gene>
<comment type="caution">
    <text evidence="2">The sequence shown here is derived from an EMBL/GenBank/DDBJ whole genome shotgun (WGS) entry which is preliminary data.</text>
</comment>
<dbReference type="EMBL" id="MGEP01000021">
    <property type="protein sequence ID" value="OGL87313.1"/>
    <property type="molecule type" value="Genomic_DNA"/>
</dbReference>
<reference evidence="2 3" key="1">
    <citation type="journal article" date="2016" name="Nat. Commun.">
        <title>Thousands of microbial genomes shed light on interconnected biogeochemical processes in an aquifer system.</title>
        <authorList>
            <person name="Anantharaman K."/>
            <person name="Brown C.T."/>
            <person name="Hug L.A."/>
            <person name="Sharon I."/>
            <person name="Castelle C.J."/>
            <person name="Probst A.J."/>
            <person name="Thomas B.C."/>
            <person name="Singh A."/>
            <person name="Wilkins M.J."/>
            <person name="Karaoz U."/>
            <person name="Brodie E.L."/>
            <person name="Williams K.H."/>
            <person name="Hubbard S.S."/>
            <person name="Banfield J.F."/>
        </authorList>
    </citation>
    <scope>NUCLEOTIDE SEQUENCE [LARGE SCALE GENOMIC DNA]</scope>
</reference>
<evidence type="ECO:0000313" key="2">
    <source>
        <dbReference type="EMBL" id="OGL87313.1"/>
    </source>
</evidence>
<dbReference type="STRING" id="1802407.A3I40_01675"/>
<feature type="transmembrane region" description="Helical" evidence="1">
    <location>
        <begin position="100"/>
        <end position="122"/>
    </location>
</feature>
<keyword evidence="1" id="KW-0812">Transmembrane</keyword>
<feature type="transmembrane region" description="Helical" evidence="1">
    <location>
        <begin position="7"/>
        <end position="28"/>
    </location>
</feature>
<proteinExistence type="predicted"/>
<evidence type="ECO:0000256" key="1">
    <source>
        <dbReference type="SAM" id="Phobius"/>
    </source>
</evidence>
<evidence type="ECO:0000313" key="3">
    <source>
        <dbReference type="Proteomes" id="UP000178723"/>
    </source>
</evidence>
<feature type="transmembrane region" description="Helical" evidence="1">
    <location>
        <begin position="76"/>
        <end position="94"/>
    </location>
</feature>
<organism evidence="2 3">
    <name type="scientific">Candidatus Uhrbacteria bacterium RIFCSPLOWO2_02_FULL_48_12</name>
    <dbReference type="NCBI Taxonomy" id="1802407"/>
    <lineage>
        <taxon>Bacteria</taxon>
        <taxon>Candidatus Uhriibacteriota</taxon>
    </lineage>
</organism>